<evidence type="ECO:0000256" key="1">
    <source>
        <dbReference type="SAM" id="MobiDB-lite"/>
    </source>
</evidence>
<name>A0ABM8UGN8_9GAMM</name>
<evidence type="ECO:0000313" key="4">
    <source>
        <dbReference type="Proteomes" id="UP000680116"/>
    </source>
</evidence>
<dbReference type="SUPFAM" id="SSF55136">
    <property type="entry name" value="Probable bacterial effector-binding domain"/>
    <property type="match status" value="1"/>
</dbReference>
<proteinExistence type="predicted"/>
<dbReference type="Proteomes" id="UP000680116">
    <property type="component" value="Chromosome"/>
</dbReference>
<dbReference type="InterPro" id="IPR011256">
    <property type="entry name" value="Reg_factor_effector_dom_sf"/>
</dbReference>
<dbReference type="InterPro" id="IPR019587">
    <property type="entry name" value="Polyketide_cyclase/dehydratase"/>
</dbReference>
<feature type="region of interest" description="Disordered" evidence="1">
    <location>
        <begin position="271"/>
        <end position="304"/>
    </location>
</feature>
<evidence type="ECO:0000256" key="2">
    <source>
        <dbReference type="SAM" id="Phobius"/>
    </source>
</evidence>
<dbReference type="RefSeq" id="WP_215218426.1">
    <property type="nucleotide sequence ID" value="NZ_OU015430.1"/>
</dbReference>
<keyword evidence="2" id="KW-0812">Transmembrane</keyword>
<feature type="transmembrane region" description="Helical" evidence="2">
    <location>
        <begin position="7"/>
        <end position="25"/>
    </location>
</feature>
<protein>
    <recommendedName>
        <fullName evidence="5">Polyketide cyclase</fullName>
    </recommendedName>
</protein>
<evidence type="ECO:0008006" key="5">
    <source>
        <dbReference type="Google" id="ProtNLM"/>
    </source>
</evidence>
<gene>
    <name evidence="3" type="ORF">LYB30171_01871</name>
</gene>
<dbReference type="Pfam" id="PF10604">
    <property type="entry name" value="Polyketide_cyc2"/>
    <property type="match status" value="1"/>
</dbReference>
<organism evidence="3 4">
    <name type="scientific">Novilysobacter luteus</name>
    <dbReference type="NCBI Taxonomy" id="2822368"/>
    <lineage>
        <taxon>Bacteria</taxon>
        <taxon>Pseudomonadati</taxon>
        <taxon>Pseudomonadota</taxon>
        <taxon>Gammaproteobacteria</taxon>
        <taxon>Lysobacterales</taxon>
        <taxon>Lysobacteraceae</taxon>
        <taxon>Novilysobacter</taxon>
    </lineage>
</organism>
<keyword evidence="2" id="KW-1133">Transmembrane helix</keyword>
<dbReference type="Gene3D" id="3.30.530.20">
    <property type="match status" value="1"/>
</dbReference>
<dbReference type="SUPFAM" id="SSF55961">
    <property type="entry name" value="Bet v1-like"/>
    <property type="match status" value="1"/>
</dbReference>
<dbReference type="InterPro" id="IPR023393">
    <property type="entry name" value="START-like_dom_sf"/>
</dbReference>
<keyword evidence="2" id="KW-0472">Membrane</keyword>
<feature type="compositionally biased region" description="Acidic residues" evidence="1">
    <location>
        <begin position="279"/>
        <end position="300"/>
    </location>
</feature>
<dbReference type="EMBL" id="OU015430">
    <property type="protein sequence ID" value="CAG4975247.1"/>
    <property type="molecule type" value="Genomic_DNA"/>
</dbReference>
<dbReference type="Gene3D" id="3.20.80.10">
    <property type="entry name" value="Regulatory factor, effector binding domain"/>
    <property type="match status" value="1"/>
</dbReference>
<reference evidence="3 4" key="1">
    <citation type="submission" date="2021-04" db="EMBL/GenBank/DDBJ databases">
        <authorList>
            <person name="Rodrigo-Torres L."/>
            <person name="Arahal R. D."/>
            <person name="Lucena T."/>
        </authorList>
    </citation>
    <scope>NUCLEOTIDE SEQUENCE [LARGE SCALE GENOMIC DNA]</scope>
    <source>
        <strain evidence="3 4">CECT 30171</strain>
    </source>
</reference>
<sequence length="400" mass="43640">MTRLIEILISLAIVAVLFVAVGFLLPSSRHIENSVETNRKLTVVYDTISSFRRFDDWNTLALRDPGMDKKLIGPEEGVGARLEFDSDVKEVGEGSWEIIEAVPNKSVTFRINDDKVGKNKVTKFILEPTGRNNRNVKITQTYDVDYGMNLLGRYAGMYVGSNFGGDMKVSLSRLSNMLAAVPNFDYAELSKDDPTMAPQMGERPAQTLLVVGAAVERNNDVVQRTMRNNMQWITKVMDANGLEPAGPVRIITNEFGSENYAFEVAQPVRLAGSGNGNDDAAETDDAADAEGAEEGAEEGDNAPAVTGKSILASATEYPSNGPLKIEVQGPVEVVEVPAGPVAMVPFKGHMANLSNVRDALRGWAMTRGHQTVERPYEAWVDGINSGFTENGEFVVYWAVK</sequence>
<accession>A0ABM8UGN8</accession>
<evidence type="ECO:0000313" key="3">
    <source>
        <dbReference type="EMBL" id="CAG4975247.1"/>
    </source>
</evidence>
<keyword evidence="4" id="KW-1185">Reference proteome</keyword>